<dbReference type="SMART" id="SM00346">
    <property type="entry name" value="HTH_ICLR"/>
    <property type="match status" value="1"/>
</dbReference>
<dbReference type="GO" id="GO:0003700">
    <property type="term" value="F:DNA-binding transcription factor activity"/>
    <property type="evidence" value="ECO:0007669"/>
    <property type="project" value="TreeGrafter"/>
</dbReference>
<evidence type="ECO:0000259" key="5">
    <source>
        <dbReference type="PROSITE" id="PS51078"/>
    </source>
</evidence>
<dbReference type="PANTHER" id="PTHR30136:SF35">
    <property type="entry name" value="HTH-TYPE TRANSCRIPTIONAL REGULATOR RV1719"/>
    <property type="match status" value="1"/>
</dbReference>
<evidence type="ECO:0000256" key="3">
    <source>
        <dbReference type="ARBA" id="ARBA00023163"/>
    </source>
</evidence>
<feature type="domain" description="HTH iclR-type" evidence="4">
    <location>
        <begin position="1"/>
        <end position="63"/>
    </location>
</feature>
<proteinExistence type="predicted"/>
<dbReference type="EMBL" id="JAMOIM010000003">
    <property type="protein sequence ID" value="MCW6507820.1"/>
    <property type="molecule type" value="Genomic_DNA"/>
</dbReference>
<feature type="domain" description="IclR-ED" evidence="5">
    <location>
        <begin position="64"/>
        <end position="246"/>
    </location>
</feature>
<dbReference type="AlphaFoldDB" id="A0AA42CLZ0"/>
<keyword evidence="1" id="KW-0805">Transcription regulation</keyword>
<evidence type="ECO:0000256" key="2">
    <source>
        <dbReference type="ARBA" id="ARBA00023125"/>
    </source>
</evidence>
<dbReference type="InterPro" id="IPR011991">
    <property type="entry name" value="ArsR-like_HTH"/>
</dbReference>
<dbReference type="InterPro" id="IPR050707">
    <property type="entry name" value="HTH_MetabolicPath_Reg"/>
</dbReference>
<dbReference type="Pfam" id="PF09339">
    <property type="entry name" value="HTH_IclR"/>
    <property type="match status" value="1"/>
</dbReference>
<evidence type="ECO:0000313" key="7">
    <source>
        <dbReference type="Proteomes" id="UP001165667"/>
    </source>
</evidence>
<dbReference type="PANTHER" id="PTHR30136">
    <property type="entry name" value="HELIX-TURN-HELIX TRANSCRIPTIONAL REGULATOR, ICLR FAMILY"/>
    <property type="match status" value="1"/>
</dbReference>
<comment type="caution">
    <text evidence="6">The sequence shown here is derived from an EMBL/GenBank/DDBJ whole genome shotgun (WGS) entry which is preliminary data.</text>
</comment>
<dbReference type="Gene3D" id="1.10.10.10">
    <property type="entry name" value="Winged helix-like DNA-binding domain superfamily/Winged helix DNA-binding domain"/>
    <property type="match status" value="1"/>
</dbReference>
<dbReference type="Gene3D" id="3.30.450.40">
    <property type="match status" value="1"/>
</dbReference>
<dbReference type="CDD" id="cd00090">
    <property type="entry name" value="HTH_ARSR"/>
    <property type="match status" value="1"/>
</dbReference>
<dbReference type="Proteomes" id="UP001165667">
    <property type="component" value="Unassembled WGS sequence"/>
</dbReference>
<protein>
    <submittedName>
        <fullName evidence="6">IclR family transcriptional regulator</fullName>
    </submittedName>
</protein>
<dbReference type="InterPro" id="IPR029016">
    <property type="entry name" value="GAF-like_dom_sf"/>
</dbReference>
<dbReference type="InterPro" id="IPR036388">
    <property type="entry name" value="WH-like_DNA-bd_sf"/>
</dbReference>
<accession>A0AA42CLZ0</accession>
<dbReference type="GO" id="GO:0045892">
    <property type="term" value="P:negative regulation of DNA-templated transcription"/>
    <property type="evidence" value="ECO:0007669"/>
    <property type="project" value="TreeGrafter"/>
</dbReference>
<reference evidence="6" key="1">
    <citation type="submission" date="2022-05" db="EMBL/GenBank/DDBJ databases">
        <authorList>
            <person name="Pankratov T."/>
        </authorList>
    </citation>
    <scope>NUCLEOTIDE SEQUENCE</scope>
    <source>
        <strain evidence="6">BP6-180914</strain>
    </source>
</reference>
<dbReference type="InterPro" id="IPR036390">
    <property type="entry name" value="WH_DNA-bd_sf"/>
</dbReference>
<sequence>MKTAKSTIRLLTEFSVAAPELGVSELARRLDLDKATVHRLLRTLAEGGMVEQDATTKRYRLGLAVLGLAAVRLRAFGFLELATEDMTQLRDDLGESVALHVREGYDVVCVQFVEASHPLTVRFVLGERSPIHLTAPGLLHLSEMPDLQWAALVEAAVRANPNLPGETPESLAERIDLARQDLTAVSDQTFQKGVRGMATSIRDMNGAFVGTLSVVAPTSRLSLAELRRRRPDLMTCAQRIGSKLRRM</sequence>
<dbReference type="InterPro" id="IPR014757">
    <property type="entry name" value="Tscrpt_reg_IclR_C"/>
</dbReference>
<dbReference type="RefSeq" id="WP_282584177.1">
    <property type="nucleotide sequence ID" value="NZ_JAMOIM010000003.1"/>
</dbReference>
<keyword evidence="7" id="KW-1185">Reference proteome</keyword>
<dbReference type="SUPFAM" id="SSF46785">
    <property type="entry name" value="Winged helix' DNA-binding domain"/>
    <property type="match status" value="1"/>
</dbReference>
<evidence type="ECO:0000256" key="1">
    <source>
        <dbReference type="ARBA" id="ARBA00023015"/>
    </source>
</evidence>
<dbReference type="PROSITE" id="PS51078">
    <property type="entry name" value="ICLR_ED"/>
    <property type="match status" value="1"/>
</dbReference>
<gene>
    <name evidence="6" type="ORF">M8523_07280</name>
</gene>
<dbReference type="Pfam" id="PF01614">
    <property type="entry name" value="IclR_C"/>
    <property type="match status" value="1"/>
</dbReference>
<keyword evidence="3" id="KW-0804">Transcription</keyword>
<organism evidence="6 7">
    <name type="scientific">Lichenifustis flavocetrariae</name>
    <dbReference type="NCBI Taxonomy" id="2949735"/>
    <lineage>
        <taxon>Bacteria</taxon>
        <taxon>Pseudomonadati</taxon>
        <taxon>Pseudomonadota</taxon>
        <taxon>Alphaproteobacteria</taxon>
        <taxon>Hyphomicrobiales</taxon>
        <taxon>Lichenihabitantaceae</taxon>
        <taxon>Lichenifustis</taxon>
    </lineage>
</organism>
<dbReference type="GO" id="GO:0003677">
    <property type="term" value="F:DNA binding"/>
    <property type="evidence" value="ECO:0007669"/>
    <property type="project" value="UniProtKB-KW"/>
</dbReference>
<dbReference type="SUPFAM" id="SSF55781">
    <property type="entry name" value="GAF domain-like"/>
    <property type="match status" value="1"/>
</dbReference>
<name>A0AA42CLZ0_9HYPH</name>
<keyword evidence="2" id="KW-0238">DNA-binding</keyword>
<evidence type="ECO:0000313" key="6">
    <source>
        <dbReference type="EMBL" id="MCW6507820.1"/>
    </source>
</evidence>
<evidence type="ECO:0000259" key="4">
    <source>
        <dbReference type="PROSITE" id="PS51077"/>
    </source>
</evidence>
<dbReference type="FunFam" id="1.10.10.10:FF:000056">
    <property type="entry name" value="IclR family transcriptional regulator"/>
    <property type="match status" value="1"/>
</dbReference>
<dbReference type="PROSITE" id="PS51077">
    <property type="entry name" value="HTH_ICLR"/>
    <property type="match status" value="1"/>
</dbReference>
<dbReference type="InterPro" id="IPR005471">
    <property type="entry name" value="Tscrpt_reg_IclR_N"/>
</dbReference>